<evidence type="ECO:0000313" key="1">
    <source>
        <dbReference type="EMBL" id="DAF94482.1"/>
    </source>
</evidence>
<organism evidence="1">
    <name type="scientific">Siphoviridae sp. ctTDf8</name>
    <dbReference type="NCBI Taxonomy" id="2825517"/>
    <lineage>
        <taxon>Viruses</taxon>
        <taxon>Duplodnaviria</taxon>
        <taxon>Heunggongvirae</taxon>
        <taxon>Uroviricota</taxon>
        <taxon>Caudoviricetes</taxon>
    </lineage>
</organism>
<dbReference type="EMBL" id="BK016093">
    <property type="protein sequence ID" value="DAF94482.1"/>
    <property type="molecule type" value="Genomic_DNA"/>
</dbReference>
<proteinExistence type="predicted"/>
<name>A0A8S5UJA2_9CAUD</name>
<accession>A0A8S5UJA2</accession>
<reference evidence="1" key="1">
    <citation type="journal article" date="2021" name="Proc. Natl. Acad. Sci. U.S.A.">
        <title>A Catalog of Tens of Thousands of Viruses from Human Metagenomes Reveals Hidden Associations with Chronic Diseases.</title>
        <authorList>
            <person name="Tisza M.J."/>
            <person name="Buck C.B."/>
        </authorList>
    </citation>
    <scope>NUCLEOTIDE SEQUENCE</scope>
    <source>
        <strain evidence="1">CtTDf8</strain>
    </source>
</reference>
<sequence>MKKVIKGAVCDTETATKLGSCDHDIIDHLHWWSETLYRTKSGRYFIHGEGGPASPYSIADGDAHWKSGEQINVISRKAAEEWAEEHLTGDEYEAAFGVPDEVPRITVALTPENRKKLESVRAENRMTFVEIINDAIAAYQNGG</sequence>
<protein>
    <submittedName>
        <fullName evidence="1">ParG</fullName>
    </submittedName>
</protein>